<evidence type="ECO:0000313" key="3">
    <source>
        <dbReference type="Proteomes" id="UP001055039"/>
    </source>
</evidence>
<dbReference type="RefSeq" id="WP_133088768.1">
    <property type="nucleotide sequence ID" value="NZ_BAAADH010000026.1"/>
</dbReference>
<dbReference type="InterPro" id="IPR008868">
    <property type="entry name" value="TniB"/>
</dbReference>
<gene>
    <name evidence="2" type="ORF">LNAOJCKE_3432</name>
</gene>
<dbReference type="InterPro" id="IPR027417">
    <property type="entry name" value="P-loop_NTPase"/>
</dbReference>
<feature type="domain" description="AAA+ ATPase" evidence="1">
    <location>
        <begin position="56"/>
        <end position="289"/>
    </location>
</feature>
<proteinExistence type="predicted"/>
<keyword evidence="3" id="KW-1185">Reference proteome</keyword>
<reference evidence="2" key="2">
    <citation type="submission" date="2021-08" db="EMBL/GenBank/DDBJ databases">
        <authorList>
            <person name="Tani A."/>
            <person name="Ola A."/>
            <person name="Ogura Y."/>
            <person name="Katsura K."/>
            <person name="Hayashi T."/>
        </authorList>
    </citation>
    <scope>NUCLEOTIDE SEQUENCE</scope>
    <source>
        <strain evidence="2">NBRC 15686</strain>
    </source>
</reference>
<evidence type="ECO:0000313" key="2">
    <source>
        <dbReference type="EMBL" id="GJE66215.1"/>
    </source>
</evidence>
<protein>
    <recommendedName>
        <fullName evidence="1">AAA+ ATPase domain-containing protein</fullName>
    </recommendedName>
</protein>
<dbReference type="Pfam" id="PF05621">
    <property type="entry name" value="TniB"/>
    <property type="match status" value="1"/>
</dbReference>
<dbReference type="SMART" id="SM00382">
    <property type="entry name" value="AAA"/>
    <property type="match status" value="1"/>
</dbReference>
<dbReference type="InterPro" id="IPR003593">
    <property type="entry name" value="AAA+_ATPase"/>
</dbReference>
<organism evidence="2 3">
    <name type="scientific">Methylorubrum aminovorans</name>
    <dbReference type="NCBI Taxonomy" id="269069"/>
    <lineage>
        <taxon>Bacteria</taxon>
        <taxon>Pseudomonadati</taxon>
        <taxon>Pseudomonadota</taxon>
        <taxon>Alphaproteobacteria</taxon>
        <taxon>Hyphomicrobiales</taxon>
        <taxon>Methylobacteriaceae</taxon>
        <taxon>Methylorubrum</taxon>
    </lineage>
</organism>
<comment type="caution">
    <text evidence="2">The sequence shown here is derived from an EMBL/GenBank/DDBJ whole genome shotgun (WGS) entry which is preliminary data.</text>
</comment>
<sequence length="323" mass="35528">MDTAAFVARIEVEFANFRIPHPRLVEVGKRLDEMRNVAEASRAEWIARGRPKKRMPMKFLPVIAPSGSGKSTSVAMYLEDVVGKEAFGKNHRPVVHVTLSSEATTKRLGSDILEEFGDPDPETGTAPQLMRRTYNALEVAETDVLVIDEIQHLIHADTGQRTAWSVTETLKRMLIRGACPLVLMGTPEAKSVLLSNNQMKQRALEPVFLEPLDIQVAEERTMFIEHVAGIDLKMVEHGLAQEPSGLVVGDLPACFYDVSKGVIGTVSNLVMVAAKHAARDGRRGVTREDLSHATRRWAIPTGISDHDPFANGARDLKQLKAAA</sequence>
<accession>A0ABQ4UKA1</accession>
<dbReference type="Proteomes" id="UP001055039">
    <property type="component" value="Unassembled WGS sequence"/>
</dbReference>
<dbReference type="EMBL" id="BPRC01000012">
    <property type="protein sequence ID" value="GJE66215.1"/>
    <property type="molecule type" value="Genomic_DNA"/>
</dbReference>
<name>A0ABQ4UKA1_9HYPH</name>
<dbReference type="Gene3D" id="3.40.50.300">
    <property type="entry name" value="P-loop containing nucleotide triphosphate hydrolases"/>
    <property type="match status" value="1"/>
</dbReference>
<evidence type="ECO:0000259" key="1">
    <source>
        <dbReference type="SMART" id="SM00382"/>
    </source>
</evidence>
<reference evidence="2" key="1">
    <citation type="journal article" date="2021" name="Front. Microbiol.">
        <title>Comprehensive Comparative Genomics and Phenotyping of Methylobacterium Species.</title>
        <authorList>
            <person name="Alessa O."/>
            <person name="Ogura Y."/>
            <person name="Fujitani Y."/>
            <person name="Takami H."/>
            <person name="Hayashi T."/>
            <person name="Sahin N."/>
            <person name="Tani A."/>
        </authorList>
    </citation>
    <scope>NUCLEOTIDE SEQUENCE</scope>
    <source>
        <strain evidence="2">NBRC 15686</strain>
    </source>
</reference>
<dbReference type="SUPFAM" id="SSF52540">
    <property type="entry name" value="P-loop containing nucleoside triphosphate hydrolases"/>
    <property type="match status" value="1"/>
</dbReference>